<dbReference type="Proteomes" id="UP000278746">
    <property type="component" value="Unassembled WGS sequence"/>
</dbReference>
<keyword evidence="2" id="KW-1185">Reference proteome</keyword>
<sequence>MLKKLSSLQEYEWIYQTFSNAHKQSFGEIPRQTVKWFVPPRFESYIKILHPLDTGDTYKKLAEKFGETYDKTITPGTFEPHLYEKDINLHPELGRKTYSRLVETLAPFTKDPCYFYFSDYDNPVPESLYLGPLQDAVPLFDKNQGTAPIYWWPEDRSWIVHNQAFRSYTIFAGPRALAEKILSADNLEAFEIDENFNMSGGGDFTFKSHFNHIPLERIKDGEPYEWIDRELRAVHLKNYGKTSSLTVENIIPPVYEGYLKIMQPIHKDKYITDETSLYKDCDPDKISLHHGEKMTYKEAAEKYSLVYNKEISMGTFLRQFEDDSLPRYLIFPQDGSLEKDIVKKLLDALHPHTKTTCYFYYDLLSLPGEEMIFRGNLHDVLTLCREDNAGASPKYWWPADRSWVIYTDYDLEYSFIGASKEVIKELSSLSDLETFEVEKDTGISYDADIHLNPGKPNH</sequence>
<dbReference type="AlphaFoldDB" id="A0A3M7TWI1"/>
<evidence type="ECO:0000313" key="1">
    <source>
        <dbReference type="EMBL" id="RNA69977.1"/>
    </source>
</evidence>
<name>A0A3M7TWI1_9BACI</name>
<organism evidence="1 2">
    <name type="scientific">Alteribacter keqinensis</name>
    <dbReference type="NCBI Taxonomy" id="2483800"/>
    <lineage>
        <taxon>Bacteria</taxon>
        <taxon>Bacillati</taxon>
        <taxon>Bacillota</taxon>
        <taxon>Bacilli</taxon>
        <taxon>Bacillales</taxon>
        <taxon>Bacillaceae</taxon>
        <taxon>Alteribacter</taxon>
    </lineage>
</organism>
<reference evidence="1 2" key="1">
    <citation type="submission" date="2018-10" db="EMBL/GenBank/DDBJ databases">
        <title>Bacillus Keqinensis sp. nov., a moderately halophilic bacterium isolated from a saline-alkaline lake.</title>
        <authorList>
            <person name="Wang H."/>
        </authorList>
    </citation>
    <scope>NUCLEOTIDE SEQUENCE [LARGE SCALE GENOMIC DNA]</scope>
    <source>
        <strain evidence="1 2">KQ-3</strain>
    </source>
</reference>
<dbReference type="EMBL" id="RHIB01000001">
    <property type="protein sequence ID" value="RNA69977.1"/>
    <property type="molecule type" value="Genomic_DNA"/>
</dbReference>
<accession>A0A3M7TWI1</accession>
<gene>
    <name evidence="1" type="ORF">EBO34_08610</name>
</gene>
<evidence type="ECO:0000313" key="2">
    <source>
        <dbReference type="Proteomes" id="UP000278746"/>
    </source>
</evidence>
<protein>
    <submittedName>
        <fullName evidence="1">Uncharacterized protein</fullName>
    </submittedName>
</protein>
<comment type="caution">
    <text evidence="1">The sequence shown here is derived from an EMBL/GenBank/DDBJ whole genome shotgun (WGS) entry which is preliminary data.</text>
</comment>
<proteinExistence type="predicted"/>